<dbReference type="NCBIfam" id="NF003593">
    <property type="entry name" value="PRK05255.1-1"/>
    <property type="match status" value="1"/>
</dbReference>
<comment type="similarity">
    <text evidence="5">Belongs to the DarP family.</text>
</comment>
<dbReference type="PANTHER" id="PTHR38101:SF1">
    <property type="entry name" value="UPF0307 PROTEIN YJGA"/>
    <property type="match status" value="1"/>
</dbReference>
<dbReference type="InterPro" id="IPR023153">
    <property type="entry name" value="DarP_sf"/>
</dbReference>
<dbReference type="Proteomes" id="UP000288058">
    <property type="component" value="Unassembled WGS sequence"/>
</dbReference>
<keyword evidence="8" id="KW-1185">Reference proteome</keyword>
<evidence type="ECO:0000256" key="5">
    <source>
        <dbReference type="HAMAP-Rule" id="MF_00765"/>
    </source>
</evidence>
<evidence type="ECO:0000313" key="8">
    <source>
        <dbReference type="Proteomes" id="UP000288058"/>
    </source>
</evidence>
<feature type="region of interest" description="Disordered" evidence="6">
    <location>
        <begin position="1"/>
        <end position="28"/>
    </location>
</feature>
<comment type="subcellular location">
    <subcellularLocation>
        <location evidence="5">Cytoplasm</location>
    </subcellularLocation>
    <text evidence="5">Associates with late stage pre-50S ribosomal subunits.</text>
</comment>
<dbReference type="OrthoDB" id="5293604at2"/>
<dbReference type="GO" id="GO:0019843">
    <property type="term" value="F:rRNA binding"/>
    <property type="evidence" value="ECO:0007669"/>
    <property type="project" value="UniProtKB-UniRule"/>
</dbReference>
<dbReference type="GO" id="GO:0005829">
    <property type="term" value="C:cytosol"/>
    <property type="evidence" value="ECO:0007669"/>
    <property type="project" value="TreeGrafter"/>
</dbReference>
<dbReference type="PIRSF" id="PIRSF016183">
    <property type="entry name" value="UCP016183"/>
    <property type="match status" value="1"/>
</dbReference>
<dbReference type="GO" id="GO:1902626">
    <property type="term" value="P:assembly of large subunit precursor of preribosome"/>
    <property type="evidence" value="ECO:0007669"/>
    <property type="project" value="UniProtKB-UniRule"/>
</dbReference>
<keyword evidence="1 5" id="KW-0963">Cytoplasm</keyword>
<dbReference type="SUPFAM" id="SSF158710">
    <property type="entry name" value="PSPTO4464-like"/>
    <property type="match status" value="1"/>
</dbReference>
<dbReference type="PANTHER" id="PTHR38101">
    <property type="entry name" value="UPF0307 PROTEIN YJGA"/>
    <property type="match status" value="1"/>
</dbReference>
<dbReference type="InterPro" id="IPR006839">
    <property type="entry name" value="DarP"/>
</dbReference>
<comment type="function">
    <text evidence="5">Member of a network of 50S ribosomal subunit biogenesis factors which assembles along the 30S-50S interface, preventing incorrect 23S rRNA structures from forming. Promotes peptidyl transferase center (PTC) maturation.</text>
</comment>
<reference evidence="8" key="1">
    <citation type="journal article" date="2018" name="Front. Microbiol.">
        <title>Genome-Based Analysis Reveals the Taxonomy and Diversity of the Family Idiomarinaceae.</title>
        <authorList>
            <person name="Liu Y."/>
            <person name="Lai Q."/>
            <person name="Shao Z."/>
        </authorList>
    </citation>
    <scope>NUCLEOTIDE SEQUENCE [LARGE SCALE GENOMIC DNA]</scope>
    <source>
        <strain evidence="8">R22</strain>
    </source>
</reference>
<evidence type="ECO:0000256" key="3">
    <source>
        <dbReference type="ARBA" id="ARBA00022730"/>
    </source>
</evidence>
<dbReference type="AlphaFoldDB" id="A0A432Z207"/>
<evidence type="ECO:0000313" key="7">
    <source>
        <dbReference type="EMBL" id="RUO71934.1"/>
    </source>
</evidence>
<accession>A0A432Z207</accession>
<evidence type="ECO:0000256" key="1">
    <source>
        <dbReference type="ARBA" id="ARBA00022490"/>
    </source>
</evidence>
<dbReference type="RefSeq" id="WP_126780960.1">
    <property type="nucleotide sequence ID" value="NZ_PIQC01000003.1"/>
</dbReference>
<evidence type="ECO:0000256" key="6">
    <source>
        <dbReference type="SAM" id="MobiDB-lite"/>
    </source>
</evidence>
<dbReference type="HAMAP" id="MF_00765">
    <property type="entry name" value="DarP"/>
    <property type="match status" value="1"/>
</dbReference>
<proteinExistence type="inferred from homology"/>
<dbReference type="Gene3D" id="1.10.60.30">
    <property type="entry name" value="PSPTO4464-like domains"/>
    <property type="match status" value="2"/>
</dbReference>
<protein>
    <recommendedName>
        <fullName evidence="5">Dual-action ribosomal maturation protein DarP</fullName>
    </recommendedName>
    <alternativeName>
        <fullName evidence="5">Large ribosomal subunit assembly factor DarP</fullName>
    </alternativeName>
</protein>
<dbReference type="CDD" id="cd16331">
    <property type="entry name" value="YjgA-like"/>
    <property type="match status" value="1"/>
</dbReference>
<dbReference type="GO" id="GO:0043022">
    <property type="term" value="F:ribosome binding"/>
    <property type="evidence" value="ECO:0007669"/>
    <property type="project" value="UniProtKB-UniRule"/>
</dbReference>
<name>A0A432Z207_9GAMM</name>
<keyword evidence="4 5" id="KW-0694">RNA-binding</keyword>
<keyword evidence="3 5" id="KW-0699">rRNA-binding</keyword>
<organism evidence="7 8">
    <name type="scientific">Idiomarina ramblicola</name>
    <dbReference type="NCBI Taxonomy" id="263724"/>
    <lineage>
        <taxon>Bacteria</taxon>
        <taxon>Pseudomonadati</taxon>
        <taxon>Pseudomonadota</taxon>
        <taxon>Gammaproteobacteria</taxon>
        <taxon>Alteromonadales</taxon>
        <taxon>Idiomarinaceae</taxon>
        <taxon>Idiomarina</taxon>
    </lineage>
</organism>
<dbReference type="EMBL" id="PIQC01000003">
    <property type="protein sequence ID" value="RUO71934.1"/>
    <property type="molecule type" value="Genomic_DNA"/>
</dbReference>
<sequence>MPKRPAENPEQSDDFVSKSQKKRDMAERQELGTQLVNLTDSQLAKMPLDDELRDAVLLARKIRNKHEGYRRQLQFIGKLMRSRDAAPIEQALNNLKNAHQQQTSIFHEIEATRDKLLHDGDDALQEFIEEHPHADRQKLRQLIRLAEKQQAEQKPPVAARQLFVYLRELLA</sequence>
<dbReference type="Pfam" id="PF04751">
    <property type="entry name" value="DarP"/>
    <property type="match status" value="1"/>
</dbReference>
<gene>
    <name evidence="5" type="primary">darP</name>
    <name evidence="7" type="ORF">CWI78_05315</name>
</gene>
<evidence type="ECO:0000256" key="2">
    <source>
        <dbReference type="ARBA" id="ARBA00022517"/>
    </source>
</evidence>
<evidence type="ECO:0000256" key="4">
    <source>
        <dbReference type="ARBA" id="ARBA00022884"/>
    </source>
</evidence>
<comment type="caution">
    <text evidence="7">The sequence shown here is derived from an EMBL/GenBank/DDBJ whole genome shotgun (WGS) entry which is preliminary data.</text>
</comment>
<keyword evidence="2 5" id="KW-0690">Ribosome biogenesis</keyword>